<feature type="region of interest" description="Disordered" evidence="1">
    <location>
        <begin position="1"/>
        <end position="64"/>
    </location>
</feature>
<dbReference type="EMBL" id="SRLO01000618">
    <property type="protein sequence ID" value="TNN50402.1"/>
    <property type="molecule type" value="Genomic_DNA"/>
</dbReference>
<evidence type="ECO:0000313" key="2">
    <source>
        <dbReference type="EMBL" id="TNN50402.1"/>
    </source>
</evidence>
<dbReference type="AlphaFoldDB" id="A0A4Z2GCP1"/>
<organism evidence="2 3">
    <name type="scientific">Liparis tanakae</name>
    <name type="common">Tanaka's snailfish</name>
    <dbReference type="NCBI Taxonomy" id="230148"/>
    <lineage>
        <taxon>Eukaryota</taxon>
        <taxon>Metazoa</taxon>
        <taxon>Chordata</taxon>
        <taxon>Craniata</taxon>
        <taxon>Vertebrata</taxon>
        <taxon>Euteleostomi</taxon>
        <taxon>Actinopterygii</taxon>
        <taxon>Neopterygii</taxon>
        <taxon>Teleostei</taxon>
        <taxon>Neoteleostei</taxon>
        <taxon>Acanthomorphata</taxon>
        <taxon>Eupercaria</taxon>
        <taxon>Perciformes</taxon>
        <taxon>Cottioidei</taxon>
        <taxon>Cottales</taxon>
        <taxon>Liparidae</taxon>
        <taxon>Liparis</taxon>
    </lineage>
</organism>
<accession>A0A4Z2GCP1</accession>
<name>A0A4Z2GCP1_9TELE</name>
<comment type="caution">
    <text evidence="2">The sequence shown here is derived from an EMBL/GenBank/DDBJ whole genome shotgun (WGS) entry which is preliminary data.</text>
</comment>
<protein>
    <submittedName>
        <fullName evidence="2">Uncharacterized protein</fullName>
    </submittedName>
</protein>
<proteinExistence type="predicted"/>
<dbReference type="Proteomes" id="UP000314294">
    <property type="component" value="Unassembled WGS sequence"/>
</dbReference>
<evidence type="ECO:0000256" key="1">
    <source>
        <dbReference type="SAM" id="MobiDB-lite"/>
    </source>
</evidence>
<reference evidence="2 3" key="1">
    <citation type="submission" date="2019-03" db="EMBL/GenBank/DDBJ databases">
        <title>First draft genome of Liparis tanakae, snailfish: a comprehensive survey of snailfish specific genes.</title>
        <authorList>
            <person name="Kim W."/>
            <person name="Song I."/>
            <person name="Jeong J.-H."/>
            <person name="Kim D."/>
            <person name="Kim S."/>
            <person name="Ryu S."/>
            <person name="Song J.Y."/>
            <person name="Lee S.K."/>
        </authorList>
    </citation>
    <scope>NUCLEOTIDE SEQUENCE [LARGE SCALE GENOMIC DNA]</scope>
    <source>
        <tissue evidence="2">Muscle</tissue>
    </source>
</reference>
<evidence type="ECO:0000313" key="3">
    <source>
        <dbReference type="Proteomes" id="UP000314294"/>
    </source>
</evidence>
<keyword evidence="3" id="KW-1185">Reference proteome</keyword>
<gene>
    <name evidence="2" type="ORF">EYF80_039389</name>
</gene>
<sequence>MDMTPGVTHPAGERRVTMDTATDPARRAWWEIRGPASGPPGRRADSDAVPPRPGSLPQASALSPGYHNAIRQPLCHRLHEATCVSGDGSGGNLKSQQASLTPPPQRSVQCQSLTCCFTSDTRTWGGTMGKASHVTCSGLIASLTSQISSAGRRERRRRTEREYSPREVLINESHLPNLRAAAAPLHFHSIAERQSACHRRRMAREPSLNPCSHTLSPGPGDDTVGWGRRKTLWPCLIKMSCTISPEAVDGGVEWKWSAPPALIDTERWIQSAY</sequence>